<accession>A0AAU8LY55</accession>
<evidence type="ECO:0000313" key="3">
    <source>
        <dbReference type="EMBL" id="XCN74053.1"/>
    </source>
</evidence>
<dbReference type="EMBL" id="CP159373">
    <property type="protein sequence ID" value="XCN74053.1"/>
    <property type="molecule type" value="Genomic_DNA"/>
</dbReference>
<dbReference type="Pfam" id="PF02594">
    <property type="entry name" value="DUF167"/>
    <property type="match status" value="1"/>
</dbReference>
<proteinExistence type="inferred from homology"/>
<dbReference type="InterPro" id="IPR003746">
    <property type="entry name" value="DUF167"/>
</dbReference>
<dbReference type="KEGG" id="eaj:Q3M24_04665"/>
<name>A0AAU8LY55_9BACT</name>
<organism evidence="3">
    <name type="scientific">Candidatus Electrothrix aestuarii</name>
    <dbReference type="NCBI Taxonomy" id="3062594"/>
    <lineage>
        <taxon>Bacteria</taxon>
        <taxon>Pseudomonadati</taxon>
        <taxon>Thermodesulfobacteriota</taxon>
        <taxon>Desulfobulbia</taxon>
        <taxon>Desulfobulbales</taxon>
        <taxon>Desulfobulbaceae</taxon>
        <taxon>Candidatus Electrothrix</taxon>
    </lineage>
</organism>
<dbReference type="InterPro" id="IPR036591">
    <property type="entry name" value="YggU-like_sf"/>
</dbReference>
<gene>
    <name evidence="3" type="ORF">Q3M24_04665</name>
</gene>
<dbReference type="PANTHER" id="PTHR13420">
    <property type="entry name" value="UPF0235 PROTEIN C15ORF40"/>
    <property type="match status" value="1"/>
</dbReference>
<dbReference type="PANTHER" id="PTHR13420:SF7">
    <property type="entry name" value="UPF0235 PROTEIN C15ORF40"/>
    <property type="match status" value="1"/>
</dbReference>
<dbReference type="HAMAP" id="MF_00634">
    <property type="entry name" value="UPF0235"/>
    <property type="match status" value="1"/>
</dbReference>
<protein>
    <recommendedName>
        <fullName evidence="2">UPF0235 protein Q3M24_04665</fullName>
    </recommendedName>
</protein>
<evidence type="ECO:0000256" key="1">
    <source>
        <dbReference type="ARBA" id="ARBA00010364"/>
    </source>
</evidence>
<dbReference type="AlphaFoldDB" id="A0AAU8LY55"/>
<dbReference type="Gene3D" id="3.30.1200.10">
    <property type="entry name" value="YggU-like"/>
    <property type="match status" value="1"/>
</dbReference>
<sequence length="96" mass="10342">MPYLQTQPDGSLMLSLYVQPRGGQNAIVGLHGEAIKLRLSAPPVDGKANKAIIAFFAKSLKIPKSAVTIKSGLQSRMKKILLSGVDEEQVRALIND</sequence>
<comment type="similarity">
    <text evidence="1 2">Belongs to the UPF0235 family.</text>
</comment>
<dbReference type="SMART" id="SM01152">
    <property type="entry name" value="DUF167"/>
    <property type="match status" value="1"/>
</dbReference>
<reference evidence="3" key="1">
    <citation type="journal article" date="2024" name="Syst. Appl. Microbiol.">
        <title>First single-strain enrichments of Electrothrix cable bacteria, description of E. aestuarii sp. nov. and E. rattekaaiensis sp. nov., and proposal of a cable bacteria taxonomy following the rules of the SeqCode.</title>
        <authorList>
            <person name="Plum-Jensen L.E."/>
            <person name="Schramm A."/>
            <person name="Marshall I.P.G."/>
        </authorList>
    </citation>
    <scope>NUCLEOTIDE SEQUENCE</scope>
    <source>
        <strain evidence="3">Rat1</strain>
    </source>
</reference>
<dbReference type="GO" id="GO:0005737">
    <property type="term" value="C:cytoplasm"/>
    <property type="evidence" value="ECO:0007669"/>
    <property type="project" value="TreeGrafter"/>
</dbReference>
<dbReference type="SUPFAM" id="SSF69786">
    <property type="entry name" value="YggU-like"/>
    <property type="match status" value="1"/>
</dbReference>
<evidence type="ECO:0000256" key="2">
    <source>
        <dbReference type="HAMAP-Rule" id="MF_00634"/>
    </source>
</evidence>
<dbReference type="NCBIfam" id="TIGR00251">
    <property type="entry name" value="DUF167 family protein"/>
    <property type="match status" value="1"/>
</dbReference>
<reference evidence="3" key="2">
    <citation type="submission" date="2024-06" db="EMBL/GenBank/DDBJ databases">
        <authorList>
            <person name="Plum-Jensen L.E."/>
            <person name="Schramm A."/>
            <person name="Marshall I.P.G."/>
        </authorList>
    </citation>
    <scope>NUCLEOTIDE SEQUENCE</scope>
    <source>
        <strain evidence="3">Rat1</strain>
    </source>
</reference>